<keyword evidence="1" id="KW-0001">2Fe-2S</keyword>
<keyword evidence="3" id="KW-0408">Iron</keyword>
<evidence type="ECO:0000313" key="7">
    <source>
        <dbReference type="Proteomes" id="UP000236893"/>
    </source>
</evidence>
<evidence type="ECO:0000313" key="6">
    <source>
        <dbReference type="EMBL" id="POY35378.1"/>
    </source>
</evidence>
<dbReference type="Pfam" id="PF06902">
    <property type="entry name" value="Fer4_19"/>
    <property type="match status" value="1"/>
</dbReference>
<feature type="domain" description="Iron-binding zinc finger CDGSH type" evidence="5">
    <location>
        <begin position="107"/>
        <end position="141"/>
    </location>
</feature>
<evidence type="ECO:0000259" key="5">
    <source>
        <dbReference type="SMART" id="SM00704"/>
    </source>
</evidence>
<proteinExistence type="predicted"/>
<dbReference type="Proteomes" id="UP000236893">
    <property type="component" value="Unassembled WGS sequence"/>
</dbReference>
<evidence type="ECO:0000256" key="1">
    <source>
        <dbReference type="ARBA" id="ARBA00022714"/>
    </source>
</evidence>
<dbReference type="GO" id="GO:0051537">
    <property type="term" value="F:2 iron, 2 sulfur cluster binding"/>
    <property type="evidence" value="ECO:0007669"/>
    <property type="project" value="UniProtKB-KW"/>
</dbReference>
<accession>A0A2S4ZYE0</accession>
<keyword evidence="7" id="KW-1185">Reference proteome</keyword>
<dbReference type="InterPro" id="IPR018967">
    <property type="entry name" value="FeS-contain_CDGSH-typ"/>
</dbReference>
<dbReference type="OrthoDB" id="9795032at2"/>
<dbReference type="EMBL" id="PQVF01000011">
    <property type="protein sequence ID" value="POY35378.1"/>
    <property type="molecule type" value="Genomic_DNA"/>
</dbReference>
<evidence type="ECO:0000256" key="3">
    <source>
        <dbReference type="ARBA" id="ARBA00023004"/>
    </source>
</evidence>
<dbReference type="Gene3D" id="3.40.5.90">
    <property type="entry name" value="CDGSH iron-sulfur domain, mitoNEET-type"/>
    <property type="match status" value="1"/>
</dbReference>
<evidence type="ECO:0000256" key="2">
    <source>
        <dbReference type="ARBA" id="ARBA00022723"/>
    </source>
</evidence>
<comment type="caution">
    <text evidence="6">The sequence shown here is derived from an EMBL/GenBank/DDBJ whole genome shotgun (WGS) entry which is preliminary data.</text>
</comment>
<keyword evidence="2" id="KW-0479">Metal-binding</keyword>
<dbReference type="GO" id="GO:0005737">
    <property type="term" value="C:cytoplasm"/>
    <property type="evidence" value="ECO:0007669"/>
    <property type="project" value="UniProtKB-ARBA"/>
</dbReference>
<dbReference type="RefSeq" id="WP_103789983.1">
    <property type="nucleotide sequence ID" value="NZ_PQVF01000011.1"/>
</dbReference>
<gene>
    <name evidence="6" type="ORF">C3K47_15045</name>
</gene>
<dbReference type="InterPro" id="IPR042216">
    <property type="entry name" value="MitoNEET_CISD"/>
</dbReference>
<evidence type="ECO:0000256" key="4">
    <source>
        <dbReference type="ARBA" id="ARBA00023014"/>
    </source>
</evidence>
<keyword evidence="4" id="KW-0411">Iron-sulfur</keyword>
<reference evidence="6 7" key="1">
    <citation type="submission" date="2018-01" db="EMBL/GenBank/DDBJ databases">
        <authorList>
            <person name="Gaut B.S."/>
            <person name="Morton B.R."/>
            <person name="Clegg M.T."/>
            <person name="Duvall M.R."/>
        </authorList>
    </citation>
    <scope>NUCLEOTIDE SEQUENCE [LARGE SCALE GENOMIC DNA]</scope>
    <source>
        <strain evidence="6 7">HR-AV</strain>
    </source>
</reference>
<dbReference type="Pfam" id="PF09360">
    <property type="entry name" value="zf-CDGSH"/>
    <property type="match status" value="1"/>
</dbReference>
<name>A0A2S4ZYE0_9SPHI</name>
<dbReference type="GO" id="GO:0046872">
    <property type="term" value="F:metal ion binding"/>
    <property type="evidence" value="ECO:0007669"/>
    <property type="project" value="UniProtKB-KW"/>
</dbReference>
<sequence length="142" mass="15695">MDKANLKKEYSNGEVTVVWQNGKCIHSRICFNGLSSVFDPTKRPWISINGATTQAIIEQVKKCPSGALSYYMNDASNQEAETLETVVEVRPNGPLIIYGTLKVRDREGNESIKNKTTAFCRCGGSNNKPYCDGTHLKNGFEG</sequence>
<dbReference type="InterPro" id="IPR010693">
    <property type="entry name" value="Divergent_4Fe-4S_mono-cluster"/>
</dbReference>
<dbReference type="SMART" id="SM00704">
    <property type="entry name" value="ZnF_CDGSH"/>
    <property type="match status" value="1"/>
</dbReference>
<dbReference type="AlphaFoldDB" id="A0A2S4ZYE0"/>
<protein>
    <recommendedName>
        <fullName evidence="5">Iron-binding zinc finger CDGSH type domain-containing protein</fullName>
    </recommendedName>
</protein>
<organism evidence="6 7">
    <name type="scientific">Solitalea longa</name>
    <dbReference type="NCBI Taxonomy" id="2079460"/>
    <lineage>
        <taxon>Bacteria</taxon>
        <taxon>Pseudomonadati</taxon>
        <taxon>Bacteroidota</taxon>
        <taxon>Sphingobacteriia</taxon>
        <taxon>Sphingobacteriales</taxon>
        <taxon>Sphingobacteriaceae</taxon>
        <taxon>Solitalea</taxon>
    </lineage>
</organism>